<dbReference type="Proteomes" id="UP001321475">
    <property type="component" value="Chromosome"/>
</dbReference>
<dbReference type="Gene3D" id="3.40.50.1220">
    <property type="entry name" value="TPP-binding domain"/>
    <property type="match status" value="1"/>
</dbReference>
<evidence type="ECO:0000313" key="3">
    <source>
        <dbReference type="EMBL" id="BDZ42488.1"/>
    </source>
</evidence>
<feature type="region of interest" description="Disordered" evidence="2">
    <location>
        <begin position="1"/>
        <end position="47"/>
    </location>
</feature>
<name>A0ABM8G392_9CELL</name>
<keyword evidence="4" id="KW-1185">Reference proteome</keyword>
<proteinExistence type="predicted"/>
<feature type="compositionally biased region" description="Low complexity" evidence="2">
    <location>
        <begin position="122"/>
        <end position="152"/>
    </location>
</feature>
<feature type="compositionally biased region" description="Low complexity" evidence="2">
    <location>
        <begin position="12"/>
        <end position="21"/>
    </location>
</feature>
<evidence type="ECO:0000256" key="1">
    <source>
        <dbReference type="ARBA" id="ARBA00022679"/>
    </source>
</evidence>
<feature type="compositionally biased region" description="Basic and acidic residues" evidence="2">
    <location>
        <begin position="33"/>
        <end position="47"/>
    </location>
</feature>
<feature type="region of interest" description="Disordered" evidence="2">
    <location>
        <begin position="65"/>
        <end position="84"/>
    </location>
</feature>
<protein>
    <recommendedName>
        <fullName evidence="5">Sir2 family protein</fullName>
    </recommendedName>
</protein>
<dbReference type="InterPro" id="IPR029035">
    <property type="entry name" value="DHS-like_NAD/FAD-binding_dom"/>
</dbReference>
<dbReference type="InterPro" id="IPR026591">
    <property type="entry name" value="Sirtuin_cat_small_dom_sf"/>
</dbReference>
<dbReference type="EMBL" id="AP027729">
    <property type="protein sequence ID" value="BDZ42488.1"/>
    <property type="molecule type" value="Genomic_DNA"/>
</dbReference>
<dbReference type="Gene3D" id="3.30.1600.10">
    <property type="entry name" value="SIR2/SIRT2 'Small Domain"/>
    <property type="match status" value="1"/>
</dbReference>
<sequence length="163" mass="17436">MHDTSRRSFEQALAASRAAPALDGQDPDTPGTRTEDHARGDGPHGTVDDAVRLLDGLSLTVLTGAGISTDSGIPDYRGPDSPPRTPMTYQQFVGDADFRRHYWARNHVGWQRVHRTHPNEGTARSCGSRSAASSAESSRRTSTCSTRTPARAPSSTCTDATTG</sequence>
<feature type="region of interest" description="Disordered" evidence="2">
    <location>
        <begin position="115"/>
        <end position="163"/>
    </location>
</feature>
<evidence type="ECO:0008006" key="5">
    <source>
        <dbReference type="Google" id="ProtNLM"/>
    </source>
</evidence>
<evidence type="ECO:0000313" key="4">
    <source>
        <dbReference type="Proteomes" id="UP001321475"/>
    </source>
</evidence>
<accession>A0ABM8G392</accession>
<gene>
    <name evidence="3" type="ORF">GCM10025865_17870</name>
</gene>
<keyword evidence="1" id="KW-0808">Transferase</keyword>
<reference evidence="4" key="1">
    <citation type="journal article" date="2019" name="Int. J. Syst. Evol. Microbiol.">
        <title>The Global Catalogue of Microorganisms (GCM) 10K type strain sequencing project: providing services to taxonomists for standard genome sequencing and annotation.</title>
        <authorList>
            <consortium name="The Broad Institute Genomics Platform"/>
            <consortium name="The Broad Institute Genome Sequencing Center for Infectious Disease"/>
            <person name="Wu L."/>
            <person name="Ma J."/>
        </authorList>
    </citation>
    <scope>NUCLEOTIDE SEQUENCE [LARGE SCALE GENOMIC DNA]</scope>
    <source>
        <strain evidence="4">NBRC 108565</strain>
    </source>
</reference>
<dbReference type="SUPFAM" id="SSF52467">
    <property type="entry name" value="DHS-like NAD/FAD-binding domain"/>
    <property type="match status" value="1"/>
</dbReference>
<feature type="compositionally biased region" description="Polar residues" evidence="2">
    <location>
        <begin position="153"/>
        <end position="163"/>
    </location>
</feature>
<evidence type="ECO:0000256" key="2">
    <source>
        <dbReference type="SAM" id="MobiDB-lite"/>
    </source>
</evidence>
<organism evidence="3 4">
    <name type="scientific">Paraoerskovia sediminicola</name>
    <dbReference type="NCBI Taxonomy" id="1138587"/>
    <lineage>
        <taxon>Bacteria</taxon>
        <taxon>Bacillati</taxon>
        <taxon>Actinomycetota</taxon>
        <taxon>Actinomycetes</taxon>
        <taxon>Micrococcales</taxon>
        <taxon>Cellulomonadaceae</taxon>
        <taxon>Paraoerskovia</taxon>
    </lineage>
</organism>